<name>A0A3S1C4K4_ANAVA</name>
<evidence type="ECO:0000313" key="2">
    <source>
        <dbReference type="EMBL" id="RUS96469.1"/>
    </source>
</evidence>
<keyword evidence="1" id="KW-0732">Signal</keyword>
<comment type="caution">
    <text evidence="2">The sequence shown here is derived from an EMBL/GenBank/DDBJ whole genome shotgun (WGS) entry which is preliminary data.</text>
</comment>
<dbReference type="AlphaFoldDB" id="A0A3S1C4K4"/>
<keyword evidence="3" id="KW-1185">Reference proteome</keyword>
<proteinExistence type="predicted"/>
<feature type="signal peptide" evidence="1">
    <location>
        <begin position="1"/>
        <end position="25"/>
    </location>
</feature>
<dbReference type="Proteomes" id="UP000276103">
    <property type="component" value="Unassembled WGS sequence"/>
</dbReference>
<evidence type="ECO:0000256" key="1">
    <source>
        <dbReference type="SAM" id="SignalP"/>
    </source>
</evidence>
<sequence>MKPLKYVLMVAVLLVNLIFTAPVLADAPEFLKNPDYINLNQELNQLKIAKATQDQLEGDTPEALDQKINELEFQKFAFESGIDWGQCSNQTGQTLAIYGTEPDADDDNYSSGAALYFLGDGKTTKDKWNCKGIYLPTDVTAIALGQDGQNQELTGGVVIKVPNGINLALKTNPETGIIEFNQAGTKILNPGEMNWFIPNVSQAVVDARVTNAPTKKA</sequence>
<accession>A0A3S1C4K4</accession>
<gene>
    <name evidence="2" type="ORF">DSM107003_25660</name>
</gene>
<protein>
    <submittedName>
        <fullName evidence="2">Uncharacterized protein</fullName>
    </submittedName>
</protein>
<evidence type="ECO:0000313" key="3">
    <source>
        <dbReference type="Proteomes" id="UP000276103"/>
    </source>
</evidence>
<dbReference type="RefSeq" id="WP_127054444.1">
    <property type="nucleotide sequence ID" value="NZ_RSCM01000007.1"/>
</dbReference>
<organism evidence="2 3">
    <name type="scientific">Trichormus variabilis SAG 1403-4b</name>
    <dbReference type="NCBI Taxonomy" id="447716"/>
    <lineage>
        <taxon>Bacteria</taxon>
        <taxon>Bacillati</taxon>
        <taxon>Cyanobacteriota</taxon>
        <taxon>Cyanophyceae</taxon>
        <taxon>Nostocales</taxon>
        <taxon>Nostocaceae</taxon>
        <taxon>Trichormus</taxon>
    </lineage>
</organism>
<reference evidence="2 3" key="1">
    <citation type="journal article" date="2019" name="Genome Biol. Evol.">
        <title>Day and night: Metabolic profiles and evolutionary relationships of six axenic non-marine cyanobacteria.</title>
        <authorList>
            <person name="Will S.E."/>
            <person name="Henke P."/>
            <person name="Boedeker C."/>
            <person name="Huang S."/>
            <person name="Brinkmann H."/>
            <person name="Rohde M."/>
            <person name="Jarek M."/>
            <person name="Friedl T."/>
            <person name="Seufert S."/>
            <person name="Schumacher M."/>
            <person name="Overmann J."/>
            <person name="Neumann-Schaal M."/>
            <person name="Petersen J."/>
        </authorList>
    </citation>
    <scope>NUCLEOTIDE SEQUENCE [LARGE SCALE GENOMIC DNA]</scope>
    <source>
        <strain evidence="2 3">SAG 1403-4b</strain>
    </source>
</reference>
<dbReference type="EMBL" id="RSCM01000007">
    <property type="protein sequence ID" value="RUS96469.1"/>
    <property type="molecule type" value="Genomic_DNA"/>
</dbReference>
<dbReference type="OrthoDB" id="422351at2"/>
<feature type="chain" id="PRO_5018657907" evidence="1">
    <location>
        <begin position="26"/>
        <end position="217"/>
    </location>
</feature>